<name>A0A2T6BF43_9RHOB</name>
<protein>
    <submittedName>
        <fullName evidence="1">Uncharacterized protein</fullName>
    </submittedName>
</protein>
<organism evidence="1 2">
    <name type="scientific">Litoreibacter ponti</name>
    <dbReference type="NCBI Taxonomy" id="1510457"/>
    <lineage>
        <taxon>Bacteria</taxon>
        <taxon>Pseudomonadati</taxon>
        <taxon>Pseudomonadota</taxon>
        <taxon>Alphaproteobacteria</taxon>
        <taxon>Rhodobacterales</taxon>
        <taxon>Roseobacteraceae</taxon>
        <taxon>Litoreibacter</taxon>
    </lineage>
</organism>
<evidence type="ECO:0000313" key="1">
    <source>
        <dbReference type="EMBL" id="PTX54692.1"/>
    </source>
</evidence>
<dbReference type="AlphaFoldDB" id="A0A2T6BF43"/>
<accession>A0A2T6BF43</accession>
<dbReference type="EMBL" id="QBKS01000002">
    <property type="protein sequence ID" value="PTX54692.1"/>
    <property type="molecule type" value="Genomic_DNA"/>
</dbReference>
<keyword evidence="2" id="KW-1185">Reference proteome</keyword>
<dbReference type="Proteomes" id="UP000243978">
    <property type="component" value="Unassembled WGS sequence"/>
</dbReference>
<comment type="caution">
    <text evidence="1">The sequence shown here is derived from an EMBL/GenBank/DDBJ whole genome shotgun (WGS) entry which is preliminary data.</text>
</comment>
<reference evidence="1 2" key="1">
    <citation type="submission" date="2018-04" db="EMBL/GenBank/DDBJ databases">
        <title>Genomic Encyclopedia of Archaeal and Bacterial Type Strains, Phase II (KMG-II): from individual species to whole genera.</title>
        <authorList>
            <person name="Goeker M."/>
        </authorList>
    </citation>
    <scope>NUCLEOTIDE SEQUENCE [LARGE SCALE GENOMIC DNA]</scope>
    <source>
        <strain evidence="1 2">DSM 100977</strain>
    </source>
</reference>
<proteinExistence type="predicted"/>
<evidence type="ECO:0000313" key="2">
    <source>
        <dbReference type="Proteomes" id="UP000243978"/>
    </source>
</evidence>
<gene>
    <name evidence="1" type="ORF">C8N43_3510</name>
</gene>
<sequence length="53" mass="6173">MDLDELIQRTQVAADYALRQGMAELADLLDISLYELDKKRCERSLSHSIKRLH</sequence>